<name>A0A9P7Y948_9HELO</name>
<dbReference type="EMBL" id="MU251844">
    <property type="protein sequence ID" value="KAG9228902.1"/>
    <property type="molecule type" value="Genomic_DNA"/>
</dbReference>
<evidence type="ECO:0000259" key="3">
    <source>
        <dbReference type="Pfam" id="PF24883"/>
    </source>
</evidence>
<proteinExistence type="predicted"/>
<keyword evidence="1" id="KW-0677">Repeat</keyword>
<evidence type="ECO:0000313" key="4">
    <source>
        <dbReference type="EMBL" id="KAG9228902.1"/>
    </source>
</evidence>
<dbReference type="Gene3D" id="3.40.50.300">
    <property type="entry name" value="P-loop containing nucleotide triphosphate hydrolases"/>
    <property type="match status" value="1"/>
</dbReference>
<feature type="repeat" description="ANK" evidence="2">
    <location>
        <begin position="922"/>
        <end position="943"/>
    </location>
</feature>
<dbReference type="PROSITE" id="PS50088">
    <property type="entry name" value="ANK_REPEAT"/>
    <property type="match status" value="4"/>
</dbReference>
<dbReference type="SUPFAM" id="SSF52540">
    <property type="entry name" value="P-loop containing nucleoside triphosphate hydrolases"/>
    <property type="match status" value="1"/>
</dbReference>
<keyword evidence="5" id="KW-1185">Reference proteome</keyword>
<dbReference type="InterPro" id="IPR027417">
    <property type="entry name" value="P-loop_NTPase"/>
</dbReference>
<feature type="repeat" description="ANK" evidence="2">
    <location>
        <begin position="956"/>
        <end position="981"/>
    </location>
</feature>
<comment type="caution">
    <text evidence="4">The sequence shown here is derived from an EMBL/GenBank/DDBJ whole genome shotgun (WGS) entry which is preliminary data.</text>
</comment>
<dbReference type="InterPro" id="IPR002110">
    <property type="entry name" value="Ankyrin_rpt"/>
</dbReference>
<reference evidence="4" key="1">
    <citation type="journal article" date="2021" name="IMA Fungus">
        <title>Genomic characterization of three marine fungi, including Emericellopsis atlantica sp. nov. with signatures of a generalist lifestyle and marine biomass degradation.</title>
        <authorList>
            <person name="Hagestad O.C."/>
            <person name="Hou L."/>
            <person name="Andersen J.H."/>
            <person name="Hansen E.H."/>
            <person name="Altermark B."/>
            <person name="Li C."/>
            <person name="Kuhnert E."/>
            <person name="Cox R.J."/>
            <person name="Crous P.W."/>
            <person name="Spatafora J.W."/>
            <person name="Lail K."/>
            <person name="Amirebrahimi M."/>
            <person name="Lipzen A."/>
            <person name="Pangilinan J."/>
            <person name="Andreopoulos W."/>
            <person name="Hayes R.D."/>
            <person name="Ng V."/>
            <person name="Grigoriev I.V."/>
            <person name="Jackson S.A."/>
            <person name="Sutton T.D.S."/>
            <person name="Dobson A.D.W."/>
            <person name="Rama T."/>
        </authorList>
    </citation>
    <scope>NUCLEOTIDE SEQUENCE</scope>
    <source>
        <strain evidence="4">TRa018bII</strain>
    </source>
</reference>
<protein>
    <recommendedName>
        <fullName evidence="3">Nephrocystin 3-like N-terminal domain-containing protein</fullName>
    </recommendedName>
</protein>
<dbReference type="Pfam" id="PF12796">
    <property type="entry name" value="Ank_2"/>
    <property type="match status" value="2"/>
</dbReference>
<dbReference type="InterPro" id="IPR056884">
    <property type="entry name" value="NPHP3-like_N"/>
</dbReference>
<sequence length="1013" mass="114818">MDGSGKSKVGYNKIRFCGKQASHDGLQYFWYRNATKCYVYLSDVTINDPDLECRLFTRIKFFCSNSKRLGDRNSLEGQIHEITGITISALRGASPSSFSIEERFSWVNKRQTKRAEDKAYSLLGIFNIYMPLLHGEGEQRALNRLAEEVHKHTTKRSRDEVERAFLNPAKRLKTLQGNPSSIPSNHNLDPESPYYSVHCIDATTKDSLIDLLYFTKIDERLTSLTAAQGKTCRWFFTKPEYISWHDVAQQRDHGGFLWIKGHPGTGKSTLMKLLFEEAKINAKSNSSQLTPSFFFLARGTVEEKSTTGLYRSLLHQLFEKAVELKESLDWRTTDGARGIQRNGWNEEALKQTLTHTIQKLGARSLTIFVDALDECDIKQTTGMVSFFEELCDYARDAQVQLQICFSSRHYPTVVIQKGVEVTLEEEIGHTEDIEQYIKLKLRLGKSTQAESFRSKILQKSSGIFLWVVLVLDILNSEYPNKPISIKRIHERLEEIPPELYDLFEMIIKRDGENIKQLKVCLKWILFSTRPLTPQELYFAIQLSLNKECSSYWDQEDGLDEVTWNMASQVQFIHESVRDFLVDKYKGELSGSSGNFIGHGHELLRDCCLAQLNASISQDVDLPDPLPKASKAAHLRENISLNFPFLKYSVFNVLCHANIAYQNSMGQEDFRTNFPLQRWIFLNNLLEKFDVRRYTESASLLYILAEKDLADLIRIHHQRESYFDIENERYGPPIFAALATGSDDAARTFLEVQVESQPPSSSLLGMLKDHCHIGHKRDSFGHDFTFSKRRGIESYLAEHGNEIVLAFYLEKRLDVNSKDEQGRTPLSWAARNGHEATVKQLVAVEGVDVDSKDQWGQTPLLWAARNGHEAIVKLLVVVEGVDVDSNDQHGQTLLSWVAMNRYGAIVKLLVAVEGVDVDSKDQWGQTPLLWAARNGHEAIVKLLVAVEGVAVDSKDQRGQTPLSWAARTGHKAIVKLLVAATAVPVVPLASYDESPSLIEAPFPLLSSVPSCENP</sequence>
<organism evidence="4 5">
    <name type="scientific">Amylocarpus encephaloides</name>
    <dbReference type="NCBI Taxonomy" id="45428"/>
    <lineage>
        <taxon>Eukaryota</taxon>
        <taxon>Fungi</taxon>
        <taxon>Dikarya</taxon>
        <taxon>Ascomycota</taxon>
        <taxon>Pezizomycotina</taxon>
        <taxon>Leotiomycetes</taxon>
        <taxon>Helotiales</taxon>
        <taxon>Helotiales incertae sedis</taxon>
        <taxon>Amylocarpus</taxon>
    </lineage>
</organism>
<dbReference type="InterPro" id="IPR036770">
    <property type="entry name" value="Ankyrin_rpt-contain_sf"/>
</dbReference>
<evidence type="ECO:0000256" key="1">
    <source>
        <dbReference type="ARBA" id="ARBA00022737"/>
    </source>
</evidence>
<feature type="repeat" description="ANK" evidence="2">
    <location>
        <begin position="854"/>
        <end position="887"/>
    </location>
</feature>
<evidence type="ECO:0000313" key="5">
    <source>
        <dbReference type="Proteomes" id="UP000824998"/>
    </source>
</evidence>
<feature type="domain" description="Nephrocystin 3-like N-terminal" evidence="3">
    <location>
        <begin position="231"/>
        <end position="408"/>
    </location>
</feature>
<dbReference type="SUPFAM" id="SSF48403">
    <property type="entry name" value="Ankyrin repeat"/>
    <property type="match status" value="1"/>
</dbReference>
<dbReference type="Pfam" id="PF24883">
    <property type="entry name" value="NPHP3_N"/>
    <property type="match status" value="1"/>
</dbReference>
<feature type="repeat" description="ANK" evidence="2">
    <location>
        <begin position="820"/>
        <end position="853"/>
    </location>
</feature>
<dbReference type="Gene3D" id="1.25.40.20">
    <property type="entry name" value="Ankyrin repeat-containing domain"/>
    <property type="match status" value="1"/>
</dbReference>
<keyword evidence="2" id="KW-0040">ANK repeat</keyword>
<dbReference type="AlphaFoldDB" id="A0A9P7Y948"/>
<dbReference type="PANTHER" id="PTHR10039:SF5">
    <property type="entry name" value="NACHT DOMAIN-CONTAINING PROTEIN"/>
    <property type="match status" value="1"/>
</dbReference>
<dbReference type="PROSITE" id="PS50297">
    <property type="entry name" value="ANK_REP_REGION"/>
    <property type="match status" value="4"/>
</dbReference>
<dbReference type="PANTHER" id="PTHR10039">
    <property type="entry name" value="AMELOGENIN"/>
    <property type="match status" value="1"/>
</dbReference>
<dbReference type="Proteomes" id="UP000824998">
    <property type="component" value="Unassembled WGS sequence"/>
</dbReference>
<gene>
    <name evidence="4" type="ORF">BJ875DRAFT_508254</name>
</gene>
<dbReference type="OrthoDB" id="194358at2759"/>
<accession>A0A9P7Y948</accession>
<evidence type="ECO:0000256" key="2">
    <source>
        <dbReference type="PROSITE-ProRule" id="PRU00023"/>
    </source>
</evidence>
<dbReference type="SMART" id="SM00248">
    <property type="entry name" value="ANK"/>
    <property type="match status" value="5"/>
</dbReference>